<dbReference type="eggNOG" id="ENOG502SQ0Q">
    <property type="taxonomic scope" value="Eukaryota"/>
</dbReference>
<evidence type="ECO:0000256" key="1">
    <source>
        <dbReference type="SAM" id="Phobius"/>
    </source>
</evidence>
<accession>S7RZI1</accession>
<keyword evidence="1" id="KW-1133">Transmembrane helix</keyword>
<feature type="transmembrane region" description="Helical" evidence="1">
    <location>
        <begin position="99"/>
        <end position="121"/>
    </location>
</feature>
<evidence type="ECO:0000313" key="3">
    <source>
        <dbReference type="Proteomes" id="UP000030669"/>
    </source>
</evidence>
<dbReference type="GeneID" id="19301061"/>
<keyword evidence="1" id="KW-0812">Transmembrane</keyword>
<dbReference type="OMA" id="TWIIYSV"/>
<dbReference type="STRING" id="670483.S7RZI1"/>
<feature type="transmembrane region" description="Helical" evidence="1">
    <location>
        <begin position="142"/>
        <end position="166"/>
    </location>
</feature>
<organism evidence="2 3">
    <name type="scientific">Gloeophyllum trabeum (strain ATCC 11539 / FP-39264 / Madison 617)</name>
    <name type="common">Brown rot fungus</name>
    <dbReference type="NCBI Taxonomy" id="670483"/>
    <lineage>
        <taxon>Eukaryota</taxon>
        <taxon>Fungi</taxon>
        <taxon>Dikarya</taxon>
        <taxon>Basidiomycota</taxon>
        <taxon>Agaricomycotina</taxon>
        <taxon>Agaricomycetes</taxon>
        <taxon>Gloeophyllales</taxon>
        <taxon>Gloeophyllaceae</taxon>
        <taxon>Gloeophyllum</taxon>
    </lineage>
</organism>
<keyword evidence="3" id="KW-1185">Reference proteome</keyword>
<dbReference type="RefSeq" id="XP_007860833.1">
    <property type="nucleotide sequence ID" value="XM_007862642.1"/>
</dbReference>
<evidence type="ECO:0000313" key="2">
    <source>
        <dbReference type="EMBL" id="EPQ60420.1"/>
    </source>
</evidence>
<reference evidence="2 3" key="1">
    <citation type="journal article" date="2012" name="Science">
        <title>The Paleozoic origin of enzymatic lignin decomposition reconstructed from 31 fungal genomes.</title>
        <authorList>
            <person name="Floudas D."/>
            <person name="Binder M."/>
            <person name="Riley R."/>
            <person name="Barry K."/>
            <person name="Blanchette R.A."/>
            <person name="Henrissat B."/>
            <person name="Martinez A.T."/>
            <person name="Otillar R."/>
            <person name="Spatafora J.W."/>
            <person name="Yadav J.S."/>
            <person name="Aerts A."/>
            <person name="Benoit I."/>
            <person name="Boyd A."/>
            <person name="Carlson A."/>
            <person name="Copeland A."/>
            <person name="Coutinho P.M."/>
            <person name="de Vries R.P."/>
            <person name="Ferreira P."/>
            <person name="Findley K."/>
            <person name="Foster B."/>
            <person name="Gaskell J."/>
            <person name="Glotzer D."/>
            <person name="Gorecki P."/>
            <person name="Heitman J."/>
            <person name="Hesse C."/>
            <person name="Hori C."/>
            <person name="Igarashi K."/>
            <person name="Jurgens J.A."/>
            <person name="Kallen N."/>
            <person name="Kersten P."/>
            <person name="Kohler A."/>
            <person name="Kuees U."/>
            <person name="Kumar T.K.A."/>
            <person name="Kuo A."/>
            <person name="LaButti K."/>
            <person name="Larrondo L.F."/>
            <person name="Lindquist E."/>
            <person name="Ling A."/>
            <person name="Lombard V."/>
            <person name="Lucas S."/>
            <person name="Lundell T."/>
            <person name="Martin R."/>
            <person name="McLaughlin D.J."/>
            <person name="Morgenstern I."/>
            <person name="Morin E."/>
            <person name="Murat C."/>
            <person name="Nagy L.G."/>
            <person name="Nolan M."/>
            <person name="Ohm R.A."/>
            <person name="Patyshakuliyeva A."/>
            <person name="Rokas A."/>
            <person name="Ruiz-Duenas F.J."/>
            <person name="Sabat G."/>
            <person name="Salamov A."/>
            <person name="Samejima M."/>
            <person name="Schmutz J."/>
            <person name="Slot J.C."/>
            <person name="St John F."/>
            <person name="Stenlid J."/>
            <person name="Sun H."/>
            <person name="Sun S."/>
            <person name="Syed K."/>
            <person name="Tsang A."/>
            <person name="Wiebenga A."/>
            <person name="Young D."/>
            <person name="Pisabarro A."/>
            <person name="Eastwood D.C."/>
            <person name="Martin F."/>
            <person name="Cullen D."/>
            <person name="Grigoriev I.V."/>
            <person name="Hibbett D.S."/>
        </authorList>
    </citation>
    <scope>NUCLEOTIDE SEQUENCE [LARGE SCALE GENOMIC DNA]</scope>
    <source>
        <strain evidence="2 3">ATCC 11539</strain>
    </source>
</reference>
<protein>
    <recommendedName>
        <fullName evidence="4">G-protein coupled receptors family 2 profile 2 domain-containing protein</fullName>
    </recommendedName>
</protein>
<sequence length="337" mass="37274">MFSGRDLQAATWINAGDDTPSLASLKPVYLALHIVGGHIGLPLLVLTFLLSKRASCHPTLMNFCIIWILYSVFYCLTAYDKNGLTNPSSPSKLCLAQAILINGASPMAAVAGVAVTVQLWSMFNEPHFYVSGWRKASRRADLALALAPPYLTFLVFAMASGLIIAAHPEMVGAPSGLYCSVQIDPLQDIVAVFCALMVAVITGFGVAIAIKFSRRWVKTQQAFPLAKRRPSISMSLRVAILIFYTWVTLGVCIVLVVHSKWALPYMIMASLPLVAFLIFGTQKDVFHVWCFWRWWRHKDSDGRECPQADSRRPSEAELMLEEALRTPILAVPETKKS</sequence>
<dbReference type="EMBL" id="KB469296">
    <property type="protein sequence ID" value="EPQ60420.1"/>
    <property type="molecule type" value="Genomic_DNA"/>
</dbReference>
<dbReference type="Proteomes" id="UP000030669">
    <property type="component" value="Unassembled WGS sequence"/>
</dbReference>
<dbReference type="KEGG" id="gtr:GLOTRDRAFT_124175"/>
<feature type="transmembrane region" description="Helical" evidence="1">
    <location>
        <begin position="60"/>
        <end position="79"/>
    </location>
</feature>
<evidence type="ECO:0008006" key="4">
    <source>
        <dbReference type="Google" id="ProtNLM"/>
    </source>
</evidence>
<dbReference type="OrthoDB" id="3046318at2759"/>
<feature type="transmembrane region" description="Helical" evidence="1">
    <location>
        <begin position="262"/>
        <end position="279"/>
    </location>
</feature>
<gene>
    <name evidence="2" type="ORF">GLOTRDRAFT_124175</name>
</gene>
<keyword evidence="1" id="KW-0472">Membrane</keyword>
<feature type="transmembrane region" description="Helical" evidence="1">
    <location>
        <begin position="186"/>
        <end position="213"/>
    </location>
</feature>
<proteinExistence type="predicted"/>
<dbReference type="AlphaFoldDB" id="S7RZI1"/>
<feature type="transmembrane region" description="Helical" evidence="1">
    <location>
        <begin position="28"/>
        <end position="48"/>
    </location>
</feature>
<dbReference type="HOGENOM" id="CLU_065186_2_0_1"/>
<feature type="transmembrane region" description="Helical" evidence="1">
    <location>
        <begin position="234"/>
        <end position="256"/>
    </location>
</feature>
<name>S7RZI1_GLOTA</name>